<dbReference type="SUPFAM" id="SSF47729">
    <property type="entry name" value="IHF-like DNA-binding proteins"/>
    <property type="match status" value="1"/>
</dbReference>
<gene>
    <name evidence="6" type="ORF">DS2_10292</name>
</gene>
<dbReference type="InterPro" id="IPR000119">
    <property type="entry name" value="Hist_DNA-bd"/>
</dbReference>
<proteinExistence type="inferred from homology"/>
<dbReference type="GO" id="GO:0003677">
    <property type="term" value="F:DNA binding"/>
    <property type="evidence" value="ECO:0007669"/>
    <property type="project" value="UniProtKB-KW"/>
</dbReference>
<dbReference type="Gene3D" id="4.10.520.10">
    <property type="entry name" value="IHF-like DNA-binding proteins"/>
    <property type="match status" value="1"/>
</dbReference>
<dbReference type="PROSITE" id="PS00045">
    <property type="entry name" value="HISTONE_LIKE"/>
    <property type="match status" value="1"/>
</dbReference>
<dbReference type="GO" id="GO:1990178">
    <property type="term" value="C:HU-DNA complex"/>
    <property type="evidence" value="ECO:0007669"/>
    <property type="project" value="UniProtKB-ARBA"/>
</dbReference>
<dbReference type="PANTHER" id="PTHR33175">
    <property type="entry name" value="DNA-BINDING PROTEIN HU"/>
    <property type="match status" value="1"/>
</dbReference>
<evidence type="ECO:0000256" key="1">
    <source>
        <dbReference type="ARBA" id="ARBA00003819"/>
    </source>
</evidence>
<keyword evidence="4 6" id="KW-0238">DNA-binding</keyword>
<evidence type="ECO:0000313" key="6">
    <source>
        <dbReference type="EMBL" id="EWH09832.1"/>
    </source>
</evidence>
<organism evidence="6 7">
    <name type="scientific">Catenovulum agarivorans DS-2</name>
    <dbReference type="NCBI Taxonomy" id="1328313"/>
    <lineage>
        <taxon>Bacteria</taxon>
        <taxon>Pseudomonadati</taxon>
        <taxon>Pseudomonadota</taxon>
        <taxon>Gammaproteobacteria</taxon>
        <taxon>Alteromonadales</taxon>
        <taxon>Alteromonadaceae</taxon>
        <taxon>Catenovulum</taxon>
    </lineage>
</organism>
<sequence>MNKSQLITAIAEGADISKASATRALNSIIETVQTELASGGKVELIGFGTFSVSERAERQGRNPSTGAAITIPAARLPKFKPGKNLKDAVNS</sequence>
<dbReference type="InterPro" id="IPR020816">
    <property type="entry name" value="Histone-like_DNA-bd_CS"/>
</dbReference>
<dbReference type="eggNOG" id="COG0776">
    <property type="taxonomic scope" value="Bacteria"/>
</dbReference>
<evidence type="ECO:0000313" key="7">
    <source>
        <dbReference type="Proteomes" id="UP000019276"/>
    </source>
</evidence>
<accession>W7QLL4</accession>
<dbReference type="GO" id="GO:0030527">
    <property type="term" value="F:structural constituent of chromatin"/>
    <property type="evidence" value="ECO:0007669"/>
    <property type="project" value="InterPro"/>
</dbReference>
<evidence type="ECO:0000256" key="4">
    <source>
        <dbReference type="ARBA" id="ARBA00023125"/>
    </source>
</evidence>
<evidence type="ECO:0000256" key="5">
    <source>
        <dbReference type="RuleBase" id="RU003939"/>
    </source>
</evidence>
<dbReference type="GO" id="GO:0042802">
    <property type="term" value="F:identical protein binding"/>
    <property type="evidence" value="ECO:0007669"/>
    <property type="project" value="UniProtKB-ARBA"/>
</dbReference>
<evidence type="ECO:0000256" key="3">
    <source>
        <dbReference type="ARBA" id="ARBA00023067"/>
    </source>
</evidence>
<evidence type="ECO:0000256" key="2">
    <source>
        <dbReference type="ARBA" id="ARBA00010529"/>
    </source>
</evidence>
<dbReference type="GO" id="GO:0005829">
    <property type="term" value="C:cytosol"/>
    <property type="evidence" value="ECO:0007669"/>
    <property type="project" value="TreeGrafter"/>
</dbReference>
<dbReference type="GO" id="GO:0006270">
    <property type="term" value="P:DNA replication initiation"/>
    <property type="evidence" value="ECO:0007669"/>
    <property type="project" value="UniProtKB-ARBA"/>
</dbReference>
<dbReference type="InterPro" id="IPR010992">
    <property type="entry name" value="IHF-like_DNA-bd_dom_sf"/>
</dbReference>
<dbReference type="STRING" id="1328313.DS2_10292"/>
<dbReference type="SMART" id="SM00411">
    <property type="entry name" value="BHL"/>
    <property type="match status" value="1"/>
</dbReference>
<comment type="function">
    <text evidence="1">Histone-like DNA-binding protein which is capable of wrapping DNA to stabilize it, and thus to prevent its denaturation under extreme environmental conditions.</text>
</comment>
<keyword evidence="7" id="KW-1185">Reference proteome</keyword>
<dbReference type="PATRIC" id="fig|1328313.3.peg.2107"/>
<reference evidence="6 7" key="1">
    <citation type="journal article" date="2014" name="Genome Announc.">
        <title>Draft Genome Sequence of the Agar-Degrading Bacterium Catenovulum sp. Strain DS-2, Isolated from Intestines of Haliotis diversicolor.</title>
        <authorList>
            <person name="Shan D."/>
            <person name="Li X."/>
            <person name="Gu Z."/>
            <person name="Wei G."/>
            <person name="Gao Z."/>
            <person name="Shao Z."/>
        </authorList>
    </citation>
    <scope>NUCLEOTIDE SEQUENCE [LARGE SCALE GENOMIC DNA]</scope>
    <source>
        <strain evidence="6 7">DS-2</strain>
    </source>
</reference>
<dbReference type="GO" id="GO:0030261">
    <property type="term" value="P:chromosome condensation"/>
    <property type="evidence" value="ECO:0007669"/>
    <property type="project" value="UniProtKB-KW"/>
</dbReference>
<dbReference type="GO" id="GO:1990103">
    <property type="term" value="C:DnaA-HU complex"/>
    <property type="evidence" value="ECO:0007669"/>
    <property type="project" value="UniProtKB-ARBA"/>
</dbReference>
<dbReference type="PRINTS" id="PR01727">
    <property type="entry name" value="DNABINDINGHU"/>
</dbReference>
<comment type="caution">
    <text evidence="6">The sequence shown here is derived from an EMBL/GenBank/DDBJ whole genome shotgun (WGS) entry which is preliminary data.</text>
</comment>
<dbReference type="Pfam" id="PF00216">
    <property type="entry name" value="Bac_DNA_binding"/>
    <property type="match status" value="1"/>
</dbReference>
<dbReference type="EMBL" id="ARZY01000018">
    <property type="protein sequence ID" value="EWH09832.1"/>
    <property type="molecule type" value="Genomic_DNA"/>
</dbReference>
<dbReference type="AlphaFoldDB" id="W7QLL4"/>
<dbReference type="Proteomes" id="UP000019276">
    <property type="component" value="Unassembled WGS sequence"/>
</dbReference>
<keyword evidence="3" id="KW-0226">DNA condensation</keyword>
<comment type="similarity">
    <text evidence="2 5">Belongs to the bacterial histone-like protein family.</text>
</comment>
<name>W7QLL4_9ALTE</name>
<protein>
    <submittedName>
        <fullName evidence="6">HU family DNA-binding protein</fullName>
    </submittedName>
</protein>
<dbReference type="FunFam" id="4.10.520.10:FF:000001">
    <property type="entry name" value="DNA-binding protein HU"/>
    <property type="match status" value="1"/>
</dbReference>
<dbReference type="CDD" id="cd13831">
    <property type="entry name" value="HU"/>
    <property type="match status" value="1"/>
</dbReference>
<dbReference type="RefSeq" id="WP_035014682.1">
    <property type="nucleotide sequence ID" value="NZ_ARZY01000018.1"/>
</dbReference>
<dbReference type="OrthoDB" id="9799835at2"/>
<dbReference type="GO" id="GO:0006351">
    <property type="term" value="P:DNA-templated transcription"/>
    <property type="evidence" value="ECO:0007669"/>
    <property type="project" value="UniProtKB-ARBA"/>
</dbReference>
<dbReference type="PANTHER" id="PTHR33175:SF3">
    <property type="entry name" value="DNA-BINDING PROTEIN HU-BETA"/>
    <property type="match status" value="1"/>
</dbReference>